<feature type="compositionally biased region" description="Basic and acidic residues" evidence="2">
    <location>
        <begin position="429"/>
        <end position="441"/>
    </location>
</feature>
<gene>
    <name evidence="4" type="ORF">Pla108_26700</name>
</gene>
<feature type="compositionally biased region" description="Low complexity" evidence="2">
    <location>
        <begin position="390"/>
        <end position="405"/>
    </location>
</feature>
<dbReference type="PANTHER" id="PTHR35038">
    <property type="entry name" value="DISSIMILATORY SULFITE REDUCTASE SIRA"/>
    <property type="match status" value="1"/>
</dbReference>
<protein>
    <recommendedName>
        <fullName evidence="3">Cytochrome c-552/4 domain-containing protein</fullName>
    </recommendedName>
</protein>
<feature type="compositionally biased region" description="Polar residues" evidence="2">
    <location>
        <begin position="280"/>
        <end position="294"/>
    </location>
</feature>
<dbReference type="InterPro" id="IPR023155">
    <property type="entry name" value="Cyt_c-552/4"/>
</dbReference>
<feature type="domain" description="Cytochrome c-552/4" evidence="3">
    <location>
        <begin position="531"/>
        <end position="612"/>
    </location>
</feature>
<dbReference type="SUPFAM" id="SSF48695">
    <property type="entry name" value="Multiheme cytochromes"/>
    <property type="match status" value="1"/>
</dbReference>
<dbReference type="Pfam" id="PF13435">
    <property type="entry name" value="Cytochrome_C554"/>
    <property type="match status" value="1"/>
</dbReference>
<proteinExistence type="predicted"/>
<evidence type="ECO:0000313" key="5">
    <source>
        <dbReference type="Proteomes" id="UP000317421"/>
    </source>
</evidence>
<evidence type="ECO:0000256" key="2">
    <source>
        <dbReference type="SAM" id="MobiDB-lite"/>
    </source>
</evidence>
<organism evidence="4 5">
    <name type="scientific">Botrimarina colliarenosi</name>
    <dbReference type="NCBI Taxonomy" id="2528001"/>
    <lineage>
        <taxon>Bacteria</taxon>
        <taxon>Pseudomonadati</taxon>
        <taxon>Planctomycetota</taxon>
        <taxon>Planctomycetia</taxon>
        <taxon>Pirellulales</taxon>
        <taxon>Lacipirellulaceae</taxon>
        <taxon>Botrimarina</taxon>
    </lineage>
</organism>
<dbReference type="InterPro" id="IPR051829">
    <property type="entry name" value="Multiheme_Cytochr_ET"/>
</dbReference>
<dbReference type="RefSeq" id="WP_146445396.1">
    <property type="nucleotide sequence ID" value="NZ_SJPR01000003.1"/>
</dbReference>
<keyword evidence="1" id="KW-0732">Signal</keyword>
<feature type="compositionally biased region" description="Low complexity" evidence="2">
    <location>
        <begin position="493"/>
        <end position="511"/>
    </location>
</feature>
<dbReference type="EMBL" id="SJPR01000003">
    <property type="protein sequence ID" value="TWT96895.1"/>
    <property type="molecule type" value="Genomic_DNA"/>
</dbReference>
<dbReference type="OrthoDB" id="9814800at2"/>
<evidence type="ECO:0000256" key="1">
    <source>
        <dbReference type="ARBA" id="ARBA00022729"/>
    </source>
</evidence>
<dbReference type="AlphaFoldDB" id="A0A5C6ACL2"/>
<feature type="compositionally biased region" description="Low complexity" evidence="2">
    <location>
        <begin position="202"/>
        <end position="233"/>
    </location>
</feature>
<evidence type="ECO:0000313" key="4">
    <source>
        <dbReference type="EMBL" id="TWT96895.1"/>
    </source>
</evidence>
<keyword evidence="5" id="KW-1185">Reference proteome</keyword>
<feature type="region of interest" description="Disordered" evidence="2">
    <location>
        <begin position="47"/>
        <end position="71"/>
    </location>
</feature>
<comment type="caution">
    <text evidence="4">The sequence shown here is derived from an EMBL/GenBank/DDBJ whole genome shotgun (WGS) entry which is preliminary data.</text>
</comment>
<dbReference type="Proteomes" id="UP000317421">
    <property type="component" value="Unassembled WGS sequence"/>
</dbReference>
<evidence type="ECO:0000259" key="3">
    <source>
        <dbReference type="Pfam" id="PF13435"/>
    </source>
</evidence>
<reference evidence="4 5" key="1">
    <citation type="submission" date="2019-02" db="EMBL/GenBank/DDBJ databases">
        <title>Deep-cultivation of Planctomycetes and their phenomic and genomic characterization uncovers novel biology.</title>
        <authorList>
            <person name="Wiegand S."/>
            <person name="Jogler M."/>
            <person name="Boedeker C."/>
            <person name="Pinto D."/>
            <person name="Vollmers J."/>
            <person name="Rivas-Marin E."/>
            <person name="Kohn T."/>
            <person name="Peeters S.H."/>
            <person name="Heuer A."/>
            <person name="Rast P."/>
            <person name="Oberbeckmann S."/>
            <person name="Bunk B."/>
            <person name="Jeske O."/>
            <person name="Meyerdierks A."/>
            <person name="Storesund J.E."/>
            <person name="Kallscheuer N."/>
            <person name="Luecker S."/>
            <person name="Lage O.M."/>
            <person name="Pohl T."/>
            <person name="Merkel B.J."/>
            <person name="Hornburger P."/>
            <person name="Mueller R.-W."/>
            <person name="Bruemmer F."/>
            <person name="Labrenz M."/>
            <person name="Spormann A.M."/>
            <person name="Op Den Camp H."/>
            <person name="Overmann J."/>
            <person name="Amann R."/>
            <person name="Jetten M.S.M."/>
            <person name="Mascher T."/>
            <person name="Medema M.H."/>
            <person name="Devos D.P."/>
            <person name="Kaster A.-K."/>
            <person name="Ovreas L."/>
            <person name="Rohde M."/>
            <person name="Galperin M.Y."/>
            <person name="Jogler C."/>
        </authorList>
    </citation>
    <scope>NUCLEOTIDE SEQUENCE [LARGE SCALE GENOMIC DNA]</scope>
    <source>
        <strain evidence="4 5">Pla108</strain>
    </source>
</reference>
<feature type="region of interest" description="Disordered" evidence="2">
    <location>
        <begin position="177"/>
        <end position="516"/>
    </location>
</feature>
<accession>A0A5C6ACL2</accession>
<dbReference type="InterPro" id="IPR036280">
    <property type="entry name" value="Multihaem_cyt_sf"/>
</dbReference>
<dbReference type="Gene3D" id="1.10.1130.10">
    <property type="entry name" value="Flavocytochrome C3, Chain A"/>
    <property type="match status" value="1"/>
</dbReference>
<sequence>MDRPLKPAAVEARRLLTLGLVVVAAVMVCRAGWLAVQRCGPSVERPEAAVAAMPPTDAGPPASPSTGDSGRLSMQDYAAIVGLCPASINDLPPEVLPLEVIRQADVSPSATAPTKLPPPHALTADRQAAPPVGRLTGIRLASRGTTLPLAVDQRLAQAAPPTDGWLVAPDAWFSPEDLASQEESEPANAPLDEVDEPEESVEAPIEAPIPTEPAPTEATPLTTAAPLPTAPIESAVPDDSSPQRETAPVGLPAGTPERPLLTESAPEGPAVNERSDEDSQPSSPAATFRPSESTPLPAETPYPDTSDPTPPPAVHRGFEVGPAFSPPGVAATDSEPMPTESITARKPEVAAPVNEPASSGASQPEIEGPAWSGPFDAVVPAEEPSTSQDAPPAAASVEAPPVEAPPESRVRDGFEASPPPAGVPVDPSAADRRVTKERTEAGSEMVPSPPPIAKPASPVAPSSEAPRTEALSRPAPAAAKPLFEAPTAPAPSPHAGGAKAAAEAKQAAGGKSADESHSELFAKHNYPSALQCAECHQRAYDEWSVSSHAYAYVSPMFHKFEQTIANLSNGTVGHFCTRCHSPVATAMYEPRSVPLGHIAESAREGVTCIACHRVNQRWGKSNGERRIVPGDIHAPIYGGLGGDGVAEVVAKAKEYKVKTSPDQKGPGVAIHNEGRFFDQLTVAEACTSCHQVAVHPGIKLEVVWEQYRASPACKKGVTCQDCHMGRVPGVAAGYNLGPVAEINGKAVNSQRRQHSHIFYGPGYSIAHPGVFPQHKDAKKWKFDEWLLYDWRAGWGTDEFEERLEKLEDDGVDTTKWFPAVWADPDDRYDAREVIDDNLDRLKKKRRYRELVMENGSKVDGPFFREPPAAGRDLVFDYVVTNLNEGHNLPTASLGAQPQLWANVVLIGPDGRRLWETGYTDSNGDLCDIHSVDVRHGRAPFDKQLFNLQTMFLITGATGTDREFYLPVNLDFDQVAQLRPGAQPISVLNHPPFIRMESRSLAALGRKKVKYTVPAELLRQPGRYRLSFRLRNRTEPMYFMRLCESTPEMLRAMTEGTLDIHPQSVEFDVY</sequence>
<feature type="compositionally biased region" description="Acidic residues" evidence="2">
    <location>
        <begin position="192"/>
        <end position="201"/>
    </location>
</feature>
<feature type="compositionally biased region" description="Low complexity" evidence="2">
    <location>
        <begin position="454"/>
        <end position="465"/>
    </location>
</feature>
<name>A0A5C6ACL2_9BACT</name>